<dbReference type="InterPro" id="IPR025273">
    <property type="entry name" value="DUF4064"/>
</dbReference>
<feature type="domain" description="DUF4064" evidence="2">
    <location>
        <begin position="2"/>
        <end position="81"/>
    </location>
</feature>
<keyword evidence="1" id="KW-0812">Transmembrane</keyword>
<protein>
    <recommendedName>
        <fullName evidence="2">DUF4064 domain-containing protein</fullName>
    </recommendedName>
</protein>
<dbReference type="PATRIC" id="fig|1030009.3.peg.29"/>
<evidence type="ECO:0000313" key="4">
    <source>
        <dbReference type="Proteomes" id="UP000000486"/>
    </source>
</evidence>
<dbReference type="AlphaFoldDB" id="A0A0E0USU6"/>
<proteinExistence type="predicted"/>
<gene>
    <name evidence="3" type="ordered locus">LMM7_0029</name>
</gene>
<feature type="transmembrane region" description="Helical" evidence="1">
    <location>
        <begin position="72"/>
        <end position="102"/>
    </location>
</feature>
<name>A0A0E0USU6_LISMM</name>
<dbReference type="Pfam" id="PF13273">
    <property type="entry name" value="DUF4064"/>
    <property type="match status" value="1"/>
</dbReference>
<evidence type="ECO:0000259" key="2">
    <source>
        <dbReference type="Pfam" id="PF13273"/>
    </source>
</evidence>
<dbReference type="KEGG" id="lmq:LMM7_0029"/>
<reference evidence="3 4" key="1">
    <citation type="journal article" date="2011" name="J. Bacteriol.">
        <title>Genome sequence of the nonpathogenic Listeria monocytogenes serovar 4a strain M7.</title>
        <authorList>
            <person name="Chen J."/>
            <person name="Xia Y."/>
            <person name="Cheng C."/>
            <person name="Fang C."/>
            <person name="Shan Y."/>
            <person name="Jin G."/>
            <person name="Fang W."/>
        </authorList>
    </citation>
    <scope>NUCLEOTIDE SEQUENCE [LARGE SCALE GENOMIC DNA]</scope>
    <source>
        <strain evidence="3 4">M7</strain>
    </source>
</reference>
<dbReference type="HOGENOM" id="CLU_134233_2_0_9"/>
<sequence length="112" mass="11611">MKVEGLLGFLGAALGIGFSLMVLVIPDISQALEEESFFFYMLTIGSLVLSGVGLAGSFVVSHKPRLGGAMMVAAAIGCTMSISIMFLLPIVLLAVGGLIALINYEEAASVEE</sequence>
<dbReference type="EMBL" id="CP002816">
    <property type="protein sequence ID" value="AEH91035.1"/>
    <property type="molecule type" value="Genomic_DNA"/>
</dbReference>
<evidence type="ECO:0000256" key="1">
    <source>
        <dbReference type="SAM" id="Phobius"/>
    </source>
</evidence>
<keyword evidence="1" id="KW-0472">Membrane</keyword>
<keyword evidence="1" id="KW-1133">Transmembrane helix</keyword>
<dbReference type="Proteomes" id="UP000000486">
    <property type="component" value="Chromosome"/>
</dbReference>
<accession>A0A0E0USU6</accession>
<evidence type="ECO:0000313" key="3">
    <source>
        <dbReference type="EMBL" id="AEH91035.1"/>
    </source>
</evidence>
<dbReference type="RefSeq" id="WP_003728738.1">
    <property type="nucleotide sequence ID" value="NC_017537.1"/>
</dbReference>
<organism evidence="3 4">
    <name type="scientific">Listeria monocytogenes serotype 4a (strain M7)</name>
    <dbReference type="NCBI Taxonomy" id="1030009"/>
    <lineage>
        <taxon>Bacteria</taxon>
        <taxon>Bacillati</taxon>
        <taxon>Bacillota</taxon>
        <taxon>Bacilli</taxon>
        <taxon>Bacillales</taxon>
        <taxon>Listeriaceae</taxon>
        <taxon>Listeria</taxon>
    </lineage>
</organism>
<feature type="transmembrane region" description="Helical" evidence="1">
    <location>
        <begin position="7"/>
        <end position="25"/>
    </location>
</feature>
<feature type="transmembrane region" description="Helical" evidence="1">
    <location>
        <begin position="37"/>
        <end position="60"/>
    </location>
</feature>